<name>A0A2J8K0A4_PANTR</name>
<protein>
    <submittedName>
        <fullName evidence="2">HELB isoform 7</fullName>
    </submittedName>
</protein>
<evidence type="ECO:0000313" key="2">
    <source>
        <dbReference type="EMBL" id="PNI28439.1"/>
    </source>
</evidence>
<accession>A0A2J8K0A4</accession>
<feature type="compositionally biased region" description="Low complexity" evidence="1">
    <location>
        <begin position="1"/>
        <end position="14"/>
    </location>
</feature>
<dbReference type="AlphaFoldDB" id="A0A2J8K0A4"/>
<comment type="caution">
    <text evidence="2">The sequence shown here is derived from an EMBL/GenBank/DDBJ whole genome shotgun (WGS) entry which is preliminary data.</text>
</comment>
<reference evidence="2 3" key="1">
    <citation type="submission" date="2017-12" db="EMBL/GenBank/DDBJ databases">
        <title>High-resolution comparative analysis of great ape genomes.</title>
        <authorList>
            <person name="Pollen A."/>
            <person name="Hastie A."/>
            <person name="Hormozdiari F."/>
            <person name="Dougherty M."/>
            <person name="Liu R."/>
            <person name="Chaisson M."/>
            <person name="Hoppe E."/>
            <person name="Hill C."/>
            <person name="Pang A."/>
            <person name="Hillier L."/>
            <person name="Baker C."/>
            <person name="Armstrong J."/>
            <person name="Shendure J."/>
            <person name="Paten B."/>
            <person name="Wilson R."/>
            <person name="Chao H."/>
            <person name="Schneider V."/>
            <person name="Ventura M."/>
            <person name="Kronenberg Z."/>
            <person name="Murali S."/>
            <person name="Gordon D."/>
            <person name="Cantsilieris S."/>
            <person name="Munson K."/>
            <person name="Nelson B."/>
            <person name="Raja A."/>
            <person name="Underwood J."/>
            <person name="Diekhans M."/>
            <person name="Fiddes I."/>
            <person name="Haussler D."/>
            <person name="Eichler E."/>
        </authorList>
    </citation>
    <scope>NUCLEOTIDE SEQUENCE [LARGE SCALE GENOMIC DNA]</scope>
    <source>
        <strain evidence="2">Yerkes chimp pedigree #C0471</strain>
    </source>
</reference>
<dbReference type="EMBL" id="NBAG03000403">
    <property type="protein sequence ID" value="PNI28439.1"/>
    <property type="molecule type" value="Genomic_DNA"/>
</dbReference>
<organism evidence="2 3">
    <name type="scientific">Pan troglodytes</name>
    <name type="common">Chimpanzee</name>
    <dbReference type="NCBI Taxonomy" id="9598"/>
    <lineage>
        <taxon>Eukaryota</taxon>
        <taxon>Metazoa</taxon>
        <taxon>Chordata</taxon>
        <taxon>Craniata</taxon>
        <taxon>Vertebrata</taxon>
        <taxon>Euteleostomi</taxon>
        <taxon>Mammalia</taxon>
        <taxon>Eutheria</taxon>
        <taxon>Euarchontoglires</taxon>
        <taxon>Primates</taxon>
        <taxon>Haplorrhini</taxon>
        <taxon>Catarrhini</taxon>
        <taxon>Hominidae</taxon>
        <taxon>Pan</taxon>
    </lineage>
</organism>
<feature type="region of interest" description="Disordered" evidence="1">
    <location>
        <begin position="1"/>
        <end position="23"/>
    </location>
</feature>
<gene>
    <name evidence="2" type="ORF">CK820_G0042596</name>
</gene>
<evidence type="ECO:0000256" key="1">
    <source>
        <dbReference type="SAM" id="MobiDB-lite"/>
    </source>
</evidence>
<dbReference type="Proteomes" id="UP000236370">
    <property type="component" value="Unassembled WGS sequence"/>
</dbReference>
<proteinExistence type="predicted"/>
<evidence type="ECO:0000313" key="3">
    <source>
        <dbReference type="Proteomes" id="UP000236370"/>
    </source>
</evidence>
<sequence length="120" mass="13582">MARSSPYLRQLQGPLLPPRDLVEEDDDYLNDDVEEDEESVFIDAEELCSGGVKAGSLPGCLRVSICDENTQETCKVFGRFPITGAWWRVKGNTKNFPQGNWKERSKAAYTEWSGRVVPRQ</sequence>